<gene>
    <name evidence="2" type="ORF">NJD11_06585</name>
</gene>
<reference evidence="2 3" key="1">
    <citation type="journal article" date="2023" name="FEMS Microbes">
        <title>Whole genomes of deep-sea sponge-associated bacteria exhibit high novel natural product potential.</title>
        <authorList>
            <person name="Hesketh-Best P.J."/>
            <person name="January G.G."/>
            <person name="Koch M.J."/>
            <person name="Warburton P.J."/>
            <person name="Howell K.L."/>
            <person name="Upton M."/>
        </authorList>
    </citation>
    <scope>NUCLEOTIDE SEQUENCE [LARGE SCALE GENOMIC DNA]</scope>
    <source>
        <strain evidence="2 3">PC206-O</strain>
    </source>
</reference>
<name>A0ABU4KP99_BREVE</name>
<dbReference type="Pfam" id="PF20557">
    <property type="entry name" value="DnaT_2"/>
    <property type="match status" value="1"/>
</dbReference>
<dbReference type="Proteomes" id="UP001272940">
    <property type="component" value="Unassembled WGS sequence"/>
</dbReference>
<proteinExistence type="predicted"/>
<keyword evidence="3" id="KW-1185">Reference proteome</keyword>
<sequence length="136" mass="14660">MLSYTVLAVTEAEAGEYFQLSNEAQSWDEGALMRGQRYVASTYNGRWLAPFDNASAPDAVKHAIFEAARREADVPGSLAADYQAPRVVKRKKIDVIETEYADAIPTGSPTAVLDAILSGVARPAGGRTRIATVMRA</sequence>
<comment type="caution">
    <text evidence="2">The sequence shown here is derived from an EMBL/GenBank/DDBJ whole genome shotgun (WGS) entry which is preliminary data.</text>
</comment>
<accession>A0ABU4KP99</accession>
<organism evidence="2 3">
    <name type="scientific">Brevundimonas vesicularis</name>
    <name type="common">Pseudomonas vesicularis</name>
    <dbReference type="NCBI Taxonomy" id="41276"/>
    <lineage>
        <taxon>Bacteria</taxon>
        <taxon>Pseudomonadati</taxon>
        <taxon>Pseudomonadota</taxon>
        <taxon>Alphaproteobacteria</taxon>
        <taxon>Caulobacterales</taxon>
        <taxon>Caulobacteraceae</taxon>
        <taxon>Brevundimonas</taxon>
    </lineage>
</organism>
<dbReference type="RefSeq" id="WP_319078598.1">
    <property type="nucleotide sequence ID" value="NZ_JAMYEC010000003.1"/>
</dbReference>
<protein>
    <recommendedName>
        <fullName evidence="1">Putative DnaT-like domain-containing protein</fullName>
    </recommendedName>
</protein>
<dbReference type="InterPro" id="IPR046787">
    <property type="entry name" value="DnaT_2"/>
</dbReference>
<evidence type="ECO:0000313" key="3">
    <source>
        <dbReference type="Proteomes" id="UP001272940"/>
    </source>
</evidence>
<evidence type="ECO:0000259" key="1">
    <source>
        <dbReference type="Pfam" id="PF20557"/>
    </source>
</evidence>
<dbReference type="EMBL" id="JAMYEC010000003">
    <property type="protein sequence ID" value="MDX2334604.1"/>
    <property type="molecule type" value="Genomic_DNA"/>
</dbReference>
<evidence type="ECO:0000313" key="2">
    <source>
        <dbReference type="EMBL" id="MDX2334604.1"/>
    </source>
</evidence>
<feature type="domain" description="Putative DnaT-like" evidence="1">
    <location>
        <begin position="51"/>
        <end position="125"/>
    </location>
</feature>